<dbReference type="GO" id="GO:0005788">
    <property type="term" value="C:endoplasmic reticulum lumen"/>
    <property type="evidence" value="ECO:0007669"/>
    <property type="project" value="UniProtKB-SubCell"/>
</dbReference>
<name>A0A164KP06_9CRUS</name>
<dbReference type="AlphaFoldDB" id="A0A164KP06"/>
<evidence type="ECO:0000313" key="7">
    <source>
        <dbReference type="EMBL" id="KZS03426.1"/>
    </source>
</evidence>
<dbReference type="GO" id="GO:0035252">
    <property type="term" value="F:UDP-xylosyltransferase activity"/>
    <property type="evidence" value="ECO:0007669"/>
    <property type="project" value="TreeGrafter"/>
</dbReference>
<evidence type="ECO:0000256" key="1">
    <source>
        <dbReference type="ARBA" id="ARBA00004319"/>
    </source>
</evidence>
<dbReference type="Proteomes" id="UP000076858">
    <property type="component" value="Unassembled WGS sequence"/>
</dbReference>
<keyword evidence="5 7" id="KW-0808">Transferase</keyword>
<proteinExistence type="inferred from homology"/>
<organism evidence="7 8">
    <name type="scientific">Daphnia magna</name>
    <dbReference type="NCBI Taxonomy" id="35525"/>
    <lineage>
        <taxon>Eukaryota</taxon>
        <taxon>Metazoa</taxon>
        <taxon>Ecdysozoa</taxon>
        <taxon>Arthropoda</taxon>
        <taxon>Crustacea</taxon>
        <taxon>Branchiopoda</taxon>
        <taxon>Diplostraca</taxon>
        <taxon>Cladocera</taxon>
        <taxon>Anomopoda</taxon>
        <taxon>Daphniidae</taxon>
        <taxon>Daphnia</taxon>
    </lineage>
</organism>
<evidence type="ECO:0000256" key="2">
    <source>
        <dbReference type="ARBA" id="ARBA00004922"/>
    </source>
</evidence>
<reference evidence="7 8" key="1">
    <citation type="submission" date="2016-03" db="EMBL/GenBank/DDBJ databases">
        <title>EvidentialGene: Evidence-directed Construction of Genes on Genomes.</title>
        <authorList>
            <person name="Gilbert D.G."/>
            <person name="Choi J.-H."/>
            <person name="Mockaitis K."/>
            <person name="Colbourne J."/>
            <person name="Pfrender M."/>
        </authorList>
    </citation>
    <scope>NUCLEOTIDE SEQUENCE [LARGE SCALE GENOMIC DNA]</scope>
    <source>
        <strain evidence="7 8">Xinb3</strain>
        <tissue evidence="7">Complete organism</tissue>
    </source>
</reference>
<evidence type="ECO:0000313" key="8">
    <source>
        <dbReference type="Proteomes" id="UP000076858"/>
    </source>
</evidence>
<dbReference type="GO" id="GO:0035251">
    <property type="term" value="F:UDP-glucosyltransferase activity"/>
    <property type="evidence" value="ECO:0007669"/>
    <property type="project" value="TreeGrafter"/>
</dbReference>
<comment type="function">
    <text evidence="6">Protein O-glucosyltransferase. Catalyzes the reaction that attaches glucose through an O-glycosidic linkage to a conserved serine residue found in the consensus sequence C-X-S-X-[PA]-C in epidermal growth factor-like repeats. Regulates Notch signaling by glucosylating Notch in the ER, glucosylation is required for the correct folding and cleavage of Notch.</text>
</comment>
<dbReference type="STRING" id="35525.A0A164KP06"/>
<evidence type="ECO:0000256" key="3">
    <source>
        <dbReference type="ARBA" id="ARBA00010118"/>
    </source>
</evidence>
<dbReference type="GO" id="GO:0045747">
    <property type="term" value="P:positive regulation of Notch signaling pathway"/>
    <property type="evidence" value="ECO:0007669"/>
    <property type="project" value="TreeGrafter"/>
</dbReference>
<keyword evidence="4" id="KW-0328">Glycosyltransferase</keyword>
<evidence type="ECO:0000256" key="4">
    <source>
        <dbReference type="ARBA" id="ARBA00022676"/>
    </source>
</evidence>
<comment type="similarity">
    <text evidence="3">Belongs to the glycosyltransferase 90 family.</text>
</comment>
<dbReference type="Pfam" id="PF05686">
    <property type="entry name" value="Glyco_transf_90"/>
    <property type="match status" value="1"/>
</dbReference>
<gene>
    <name evidence="7" type="ORF">APZ42_033880</name>
</gene>
<comment type="pathway">
    <text evidence="2">Protein modification; protein glycosylation.</text>
</comment>
<dbReference type="EMBL" id="LRGB01003275">
    <property type="protein sequence ID" value="KZS03426.1"/>
    <property type="molecule type" value="Genomic_DNA"/>
</dbReference>
<keyword evidence="8" id="KW-1185">Reference proteome</keyword>
<sequence length="407" mass="47781">MITNFNSFVQIFILLFICKLGIVRCVKQENGYCFKEEDCKQNEGENFDFHENSEKWSEFTKPILKALADYESCLFQNCSCLTPVVDEDLKVFQHIGITKIMLENSKDRGTKYQIIGHKLYREPYCLFPSRCSGVEYFILKIIKDLPDMELIINSRDWPQVSRHFGELSPIFSFSKTKDYLDIMYPAWTFWEGGPAISLYPKGLGRWDQHRISIDKTAAIYPWNEKKSQAFFRGSRTSSERDPLILLSRERPDLIDAQYTKNQAWKSDADTLGAAPAKEVSLEDHCSYKYLFNYRGVAASFRFKHLFLCKSLVFHVGDEWVEFFYPALKPWVHYIPVPSSATQHDLLRLVRFAQENDDLVSRIAARGHELIWNHLKMSDIECYWRYLLTQYAKLLRFQPQLDRKLIAI</sequence>
<evidence type="ECO:0000256" key="6">
    <source>
        <dbReference type="ARBA" id="ARBA00045690"/>
    </source>
</evidence>
<dbReference type="OrthoDB" id="202415at2759"/>
<evidence type="ECO:0000256" key="5">
    <source>
        <dbReference type="ARBA" id="ARBA00022679"/>
    </source>
</evidence>
<dbReference type="InterPro" id="IPR051091">
    <property type="entry name" value="O-Glucosyltr/Glycosyltrsf_90"/>
</dbReference>
<dbReference type="PANTHER" id="PTHR12203">
    <property type="entry name" value="KDEL LYS-ASP-GLU-LEU CONTAINING - RELATED"/>
    <property type="match status" value="1"/>
</dbReference>
<dbReference type="GO" id="GO:0006493">
    <property type="term" value="P:protein O-linked glycosylation"/>
    <property type="evidence" value="ECO:0007669"/>
    <property type="project" value="TreeGrafter"/>
</dbReference>
<comment type="caution">
    <text evidence="7">The sequence shown here is derived from an EMBL/GenBank/DDBJ whole genome shotgun (WGS) entry which is preliminary data.</text>
</comment>
<accession>A0A164KP06</accession>
<dbReference type="SMART" id="SM00672">
    <property type="entry name" value="CAP10"/>
    <property type="match status" value="1"/>
</dbReference>
<dbReference type="InterPro" id="IPR006598">
    <property type="entry name" value="CAP10"/>
</dbReference>
<comment type="subcellular location">
    <subcellularLocation>
        <location evidence="1">Endoplasmic reticulum lumen</location>
    </subcellularLocation>
</comment>
<dbReference type="PANTHER" id="PTHR12203:SF35">
    <property type="entry name" value="PROTEIN O-GLUCOSYLTRANSFERASE 1"/>
    <property type="match status" value="1"/>
</dbReference>
<protein>
    <submittedName>
        <fullName evidence="7">O-glucosyltransferase rumi</fullName>
    </submittedName>
</protein>